<organism evidence="9 10">
    <name type="scientific">Nostocoides veronense</name>
    <dbReference type="NCBI Taxonomy" id="330836"/>
    <lineage>
        <taxon>Bacteria</taxon>
        <taxon>Bacillati</taxon>
        <taxon>Actinomycetota</taxon>
        <taxon>Actinomycetes</taxon>
        <taxon>Micrococcales</taxon>
        <taxon>Intrasporangiaceae</taxon>
        <taxon>Nostocoides</taxon>
    </lineage>
</organism>
<accession>A0ABP4XHS8</accession>
<evidence type="ECO:0000256" key="5">
    <source>
        <dbReference type="ARBA" id="ARBA00022840"/>
    </source>
</evidence>
<gene>
    <name evidence="9" type="primary">recN</name>
    <name evidence="9" type="ORF">GCM10009811_00280</name>
</gene>
<evidence type="ECO:0000256" key="4">
    <source>
        <dbReference type="ARBA" id="ARBA00022763"/>
    </source>
</evidence>
<keyword evidence="6 8" id="KW-0234">DNA repair</keyword>
<dbReference type="CDD" id="cd03241">
    <property type="entry name" value="ABC_RecN"/>
    <property type="match status" value="1"/>
</dbReference>
<evidence type="ECO:0000256" key="6">
    <source>
        <dbReference type="ARBA" id="ARBA00023204"/>
    </source>
</evidence>
<dbReference type="InterPro" id="IPR027417">
    <property type="entry name" value="P-loop_NTPase"/>
</dbReference>
<evidence type="ECO:0000313" key="9">
    <source>
        <dbReference type="EMBL" id="GAA1778781.1"/>
    </source>
</evidence>
<name>A0ABP4XHS8_9MICO</name>
<keyword evidence="5" id="KW-0067">ATP-binding</keyword>
<keyword evidence="3" id="KW-0547">Nucleotide-binding</keyword>
<dbReference type="PANTHER" id="PTHR11059:SF0">
    <property type="entry name" value="DNA REPAIR PROTEIN RECN"/>
    <property type="match status" value="1"/>
</dbReference>
<dbReference type="SUPFAM" id="SSF52540">
    <property type="entry name" value="P-loop containing nucleoside triphosphate hydrolases"/>
    <property type="match status" value="2"/>
</dbReference>
<sequence length="587" mass="61081">MISELRIGALGVIESAELPFHPGLNVVTGETGAGKTMVVTGLGLLFGDRADAALVRTGASAASVEGVLELPSEHPGMQRAADAGADVADELILVRTVSAAGRSRGFAGGRQVPIGTLAELAQVLIAVHGQADQWRLRSGDQHRELLDAYGGPDLVAARTAYVQAHEEWGTADAEVSRLEALAAARTADLDVLRAGVERIEAVDPQPGEDLALRAEEARLAHGDSLRAAAATASAQLLGDDAIPDRLGAAGLAADALSAIRAVEEHDPALPELAARLQELSVLASELGGDLSAYADGIEVDEERLAQINERRADLAGLVRAHGGDIDAVIAWSAQASARLLEVDSAADDLPVALERRERAEATRASAADDLSARRQAAATTFAAAVTEELAHLAMGSAVVEVDVRPGLGSDRRYFAHGVDEVEFLMRSGSGMPARPIARSASGGELSRVMLALEVVLGAAGAAATRAGETPPVGGGASVPTFVFDEVDAGVGGRAALDIGARLARLAGRAQVIVVTHLPQVAAFADRHLVVTKTDDGRISRSDVRVLDQHERERELARMMAGSDSETAIEHARELLAGAQERRAAWDH</sequence>
<dbReference type="Proteomes" id="UP001499938">
    <property type="component" value="Unassembled WGS sequence"/>
</dbReference>
<dbReference type="PANTHER" id="PTHR11059">
    <property type="entry name" value="DNA REPAIR PROTEIN RECN"/>
    <property type="match status" value="1"/>
</dbReference>
<evidence type="ECO:0000256" key="8">
    <source>
        <dbReference type="PIRNR" id="PIRNR003128"/>
    </source>
</evidence>
<dbReference type="RefSeq" id="WP_344079528.1">
    <property type="nucleotide sequence ID" value="NZ_BAAAPO010000001.1"/>
</dbReference>
<reference evidence="10" key="1">
    <citation type="journal article" date="2019" name="Int. J. Syst. Evol. Microbiol.">
        <title>The Global Catalogue of Microorganisms (GCM) 10K type strain sequencing project: providing services to taxonomists for standard genome sequencing and annotation.</title>
        <authorList>
            <consortium name="The Broad Institute Genomics Platform"/>
            <consortium name="The Broad Institute Genome Sequencing Center for Infectious Disease"/>
            <person name="Wu L."/>
            <person name="Ma J."/>
        </authorList>
    </citation>
    <scope>NUCLEOTIDE SEQUENCE [LARGE SCALE GENOMIC DNA]</scope>
    <source>
        <strain evidence="10">JCM 15592</strain>
    </source>
</reference>
<proteinExistence type="inferred from homology"/>
<comment type="caution">
    <text evidence="9">The sequence shown here is derived from an EMBL/GenBank/DDBJ whole genome shotgun (WGS) entry which is preliminary data.</text>
</comment>
<dbReference type="NCBIfam" id="TIGR00634">
    <property type="entry name" value="recN"/>
    <property type="match status" value="1"/>
</dbReference>
<evidence type="ECO:0000256" key="7">
    <source>
        <dbReference type="ARBA" id="ARBA00033408"/>
    </source>
</evidence>
<comment type="similarity">
    <text evidence="1 8">Belongs to the RecN family.</text>
</comment>
<dbReference type="EMBL" id="BAAAPO010000001">
    <property type="protein sequence ID" value="GAA1778781.1"/>
    <property type="molecule type" value="Genomic_DNA"/>
</dbReference>
<dbReference type="PIRSF" id="PIRSF003128">
    <property type="entry name" value="RecN"/>
    <property type="match status" value="1"/>
</dbReference>
<dbReference type="Gene3D" id="3.40.50.300">
    <property type="entry name" value="P-loop containing nucleotide triphosphate hydrolases"/>
    <property type="match status" value="2"/>
</dbReference>
<keyword evidence="4 8" id="KW-0227">DNA damage</keyword>
<protein>
    <recommendedName>
        <fullName evidence="2 8">DNA repair protein RecN</fullName>
    </recommendedName>
    <alternativeName>
        <fullName evidence="7 8">Recombination protein N</fullName>
    </alternativeName>
</protein>
<evidence type="ECO:0000256" key="3">
    <source>
        <dbReference type="ARBA" id="ARBA00022741"/>
    </source>
</evidence>
<evidence type="ECO:0000313" key="10">
    <source>
        <dbReference type="Proteomes" id="UP001499938"/>
    </source>
</evidence>
<comment type="function">
    <text evidence="8">May be involved in recombinational repair of damaged DNA.</text>
</comment>
<dbReference type="InterPro" id="IPR004604">
    <property type="entry name" value="DNA_recomb/repair_RecN"/>
</dbReference>
<evidence type="ECO:0000256" key="1">
    <source>
        <dbReference type="ARBA" id="ARBA00009441"/>
    </source>
</evidence>
<keyword evidence="10" id="KW-1185">Reference proteome</keyword>
<evidence type="ECO:0000256" key="2">
    <source>
        <dbReference type="ARBA" id="ARBA00021315"/>
    </source>
</evidence>